<dbReference type="SMART" id="SM00852">
    <property type="entry name" value="MoCF_biosynth"/>
    <property type="match status" value="1"/>
</dbReference>
<reference evidence="3" key="1">
    <citation type="submission" date="2020-10" db="EMBL/GenBank/DDBJ databases">
        <authorList>
            <person name="Gilroy R."/>
        </authorList>
    </citation>
    <scope>NUCLEOTIDE SEQUENCE</scope>
    <source>
        <strain evidence="3">ChiHjej13B12-12457</strain>
    </source>
</reference>
<dbReference type="EMBL" id="DVHI01000079">
    <property type="protein sequence ID" value="HIR63157.1"/>
    <property type="molecule type" value="Genomic_DNA"/>
</dbReference>
<dbReference type="NCBIfam" id="TIGR00199">
    <property type="entry name" value="PncC_domain"/>
    <property type="match status" value="1"/>
</dbReference>
<evidence type="ECO:0000259" key="2">
    <source>
        <dbReference type="SMART" id="SM00852"/>
    </source>
</evidence>
<sequence length="431" mass="46193">MKRAAVCTIGDEILIGQIVDTNSSAIARGLNAIGVKVLRMVSISDDNTDIKQSLKSLLHDNDIVIVTGGLGPTKDDITKKALGELSGSRGTVFHQGQMDVIERILAHRGIEISDINRDQAMVPDTCEVIVNRKGTAPGMIFRFPAALFSHCPVLYSLPGVPYEAIGLLPSVMDDIRSHFALDSIHHKTIVTYGIAESTLAKMIEPWEDALPEDMHLAYLPNPLTGVKLRLSIYGGEREDEIRRIEAEFAKLGPVLGDAIYGEGEDTLQSVIARRMTAAGKTLAVAESCTGGRIASLITQIPGASRFFYGSVTSYDNSVKENVLHVPTEIIASKGAVSRECAEAMALGVRKALGTDYALSTTGIAGPDGGTPEKPVGTVWTAVAYPDTKNPGKTAVLSRMFRFNNDRSTNIDRFAGSALNLLRTVLLSESGA</sequence>
<dbReference type="InterPro" id="IPR041424">
    <property type="entry name" value="CinA_KH"/>
</dbReference>
<dbReference type="Gene3D" id="3.90.950.20">
    <property type="entry name" value="CinA-like"/>
    <property type="match status" value="1"/>
</dbReference>
<dbReference type="AlphaFoldDB" id="A0A9D1J6Z7"/>
<name>A0A9D1J6Z7_9BACT</name>
<dbReference type="NCBIfam" id="TIGR00200">
    <property type="entry name" value="cinA_nterm"/>
    <property type="match status" value="1"/>
</dbReference>
<feature type="domain" description="MoaB/Mog" evidence="2">
    <location>
        <begin position="5"/>
        <end position="178"/>
    </location>
</feature>
<dbReference type="InterPro" id="IPR008135">
    <property type="entry name" value="Competence-induced_CinA"/>
</dbReference>
<organism evidence="3 4">
    <name type="scientific">Candidatus Coprenecus avistercoris</name>
    <dbReference type="NCBI Taxonomy" id="2840730"/>
    <lineage>
        <taxon>Bacteria</taxon>
        <taxon>Pseudomonadati</taxon>
        <taxon>Bacteroidota</taxon>
        <taxon>Bacteroidia</taxon>
        <taxon>Bacteroidales</taxon>
        <taxon>Rikenellaceae</taxon>
        <taxon>Rikenellaceae incertae sedis</taxon>
        <taxon>Candidatus Coprenecus</taxon>
    </lineage>
</organism>
<comment type="caution">
    <text evidence="3">The sequence shown here is derived from an EMBL/GenBank/DDBJ whole genome shotgun (WGS) entry which is preliminary data.</text>
</comment>
<dbReference type="InterPro" id="IPR050101">
    <property type="entry name" value="CinA"/>
</dbReference>
<dbReference type="InterPro" id="IPR036653">
    <property type="entry name" value="CinA-like_C"/>
</dbReference>
<dbReference type="PANTHER" id="PTHR13939:SF0">
    <property type="entry name" value="NMN AMIDOHYDROLASE-LIKE PROTEIN YFAY"/>
    <property type="match status" value="1"/>
</dbReference>
<dbReference type="HAMAP" id="MF_00226_B">
    <property type="entry name" value="CinA_B"/>
    <property type="match status" value="1"/>
</dbReference>
<evidence type="ECO:0000313" key="3">
    <source>
        <dbReference type="EMBL" id="HIR63157.1"/>
    </source>
</evidence>
<protein>
    <recommendedName>
        <fullName evidence="1">CinA-like protein</fullName>
    </recommendedName>
</protein>
<gene>
    <name evidence="3" type="ORF">IAC94_06525</name>
</gene>
<evidence type="ECO:0000313" key="4">
    <source>
        <dbReference type="Proteomes" id="UP000886744"/>
    </source>
</evidence>
<dbReference type="Proteomes" id="UP000886744">
    <property type="component" value="Unassembled WGS sequence"/>
</dbReference>
<dbReference type="Pfam" id="PF18146">
    <property type="entry name" value="CinA_KH"/>
    <property type="match status" value="1"/>
</dbReference>
<dbReference type="Gene3D" id="3.40.980.10">
    <property type="entry name" value="MoaB/Mog-like domain"/>
    <property type="match status" value="1"/>
</dbReference>
<dbReference type="CDD" id="cd00885">
    <property type="entry name" value="cinA"/>
    <property type="match status" value="1"/>
</dbReference>
<evidence type="ECO:0000256" key="1">
    <source>
        <dbReference type="HAMAP-Rule" id="MF_00226"/>
    </source>
</evidence>
<comment type="similarity">
    <text evidence="1">Belongs to the CinA family.</text>
</comment>
<dbReference type="Pfam" id="PF00994">
    <property type="entry name" value="MoCF_biosynth"/>
    <property type="match status" value="1"/>
</dbReference>
<dbReference type="SUPFAM" id="SSF142433">
    <property type="entry name" value="CinA-like"/>
    <property type="match status" value="1"/>
</dbReference>
<dbReference type="Pfam" id="PF02464">
    <property type="entry name" value="CinA"/>
    <property type="match status" value="1"/>
</dbReference>
<dbReference type="InterPro" id="IPR008136">
    <property type="entry name" value="CinA_C"/>
</dbReference>
<dbReference type="SUPFAM" id="SSF53218">
    <property type="entry name" value="Molybdenum cofactor biosynthesis proteins"/>
    <property type="match status" value="1"/>
</dbReference>
<proteinExistence type="inferred from homology"/>
<dbReference type="InterPro" id="IPR036425">
    <property type="entry name" value="MoaB/Mog-like_dom_sf"/>
</dbReference>
<dbReference type="PIRSF" id="PIRSF006728">
    <property type="entry name" value="CinA"/>
    <property type="match status" value="1"/>
</dbReference>
<dbReference type="PANTHER" id="PTHR13939">
    <property type="entry name" value="NICOTINAMIDE-NUCLEOTIDE AMIDOHYDROLASE PNCC"/>
    <property type="match status" value="1"/>
</dbReference>
<reference evidence="3" key="2">
    <citation type="journal article" date="2021" name="PeerJ">
        <title>Extensive microbial diversity within the chicken gut microbiome revealed by metagenomics and culture.</title>
        <authorList>
            <person name="Gilroy R."/>
            <person name="Ravi A."/>
            <person name="Getino M."/>
            <person name="Pursley I."/>
            <person name="Horton D.L."/>
            <person name="Alikhan N.F."/>
            <person name="Baker D."/>
            <person name="Gharbi K."/>
            <person name="Hall N."/>
            <person name="Watson M."/>
            <person name="Adriaenssens E.M."/>
            <person name="Foster-Nyarko E."/>
            <person name="Jarju S."/>
            <person name="Secka A."/>
            <person name="Antonio M."/>
            <person name="Oren A."/>
            <person name="Chaudhuri R.R."/>
            <person name="La Ragione R."/>
            <person name="Hildebrand F."/>
            <person name="Pallen M.J."/>
        </authorList>
    </citation>
    <scope>NUCLEOTIDE SEQUENCE</scope>
    <source>
        <strain evidence="3">ChiHjej13B12-12457</strain>
    </source>
</reference>
<accession>A0A9D1J6Z7</accession>
<dbReference type="InterPro" id="IPR001453">
    <property type="entry name" value="MoaB/Mog_dom"/>
</dbReference>